<evidence type="ECO:0000313" key="3">
    <source>
        <dbReference type="Proteomes" id="UP000268014"/>
    </source>
</evidence>
<organism evidence="4">
    <name type="scientific">Haemonchus placei</name>
    <name type="common">Barber's pole worm</name>
    <dbReference type="NCBI Taxonomy" id="6290"/>
    <lineage>
        <taxon>Eukaryota</taxon>
        <taxon>Metazoa</taxon>
        <taxon>Ecdysozoa</taxon>
        <taxon>Nematoda</taxon>
        <taxon>Chromadorea</taxon>
        <taxon>Rhabditida</taxon>
        <taxon>Rhabditina</taxon>
        <taxon>Rhabditomorpha</taxon>
        <taxon>Strongyloidea</taxon>
        <taxon>Trichostrongylidae</taxon>
        <taxon>Haemonchus</taxon>
    </lineage>
</organism>
<evidence type="ECO:0000256" key="1">
    <source>
        <dbReference type="SAM" id="MobiDB-lite"/>
    </source>
</evidence>
<dbReference type="Pfam" id="PF06579">
    <property type="entry name" value="Ly-6_related"/>
    <property type="match status" value="1"/>
</dbReference>
<dbReference type="Proteomes" id="UP000268014">
    <property type="component" value="Unassembled WGS sequence"/>
</dbReference>
<dbReference type="InterPro" id="IPR010558">
    <property type="entry name" value="Ly-6-related"/>
</dbReference>
<proteinExistence type="predicted"/>
<evidence type="ECO:0000313" key="4">
    <source>
        <dbReference type="WBParaSite" id="HPLM_0001900901-mRNA-1"/>
    </source>
</evidence>
<name>A0A0N4X3R7_HAEPC</name>
<protein>
    <submittedName>
        <fullName evidence="4">Protein quiver</fullName>
    </submittedName>
</protein>
<keyword evidence="3" id="KW-1185">Reference proteome</keyword>
<reference evidence="2 3" key="2">
    <citation type="submission" date="2018-11" db="EMBL/GenBank/DDBJ databases">
        <authorList>
            <consortium name="Pathogen Informatics"/>
        </authorList>
    </citation>
    <scope>NUCLEOTIDE SEQUENCE [LARGE SCALE GENOMIC DNA]</scope>
    <source>
        <strain evidence="2 3">MHpl1</strain>
    </source>
</reference>
<gene>
    <name evidence="2" type="ORF">HPLM_LOCUS19001</name>
</gene>
<evidence type="ECO:0000313" key="2">
    <source>
        <dbReference type="EMBL" id="VDO74446.1"/>
    </source>
</evidence>
<dbReference type="EMBL" id="UZAF01020979">
    <property type="protein sequence ID" value="VDO74446.1"/>
    <property type="molecule type" value="Genomic_DNA"/>
</dbReference>
<feature type="region of interest" description="Disordered" evidence="1">
    <location>
        <begin position="17"/>
        <end position="37"/>
    </location>
</feature>
<sequence>MNTLLVIIAAAAMKTQISESRTKQRGPPNRKQEPLAYDNHCDDDPWIIKQRSTVACDTKCFKWQQLLNNSGSFSKMTFRGCYDRMFDLMNPTTQAIPDHNFCTMGEVQLACLSDASVIEHSCWCDGDFCNSVSKFTYAAPLAALVLAIFF</sequence>
<dbReference type="WBParaSite" id="HPLM_0001900901-mRNA-1">
    <property type="protein sequence ID" value="HPLM_0001900901-mRNA-1"/>
    <property type="gene ID" value="HPLM_0001900901"/>
</dbReference>
<dbReference type="OMA" id="QEPLAYD"/>
<dbReference type="OrthoDB" id="5837919at2759"/>
<accession>A0A0N4X3R7</accession>
<dbReference type="AlphaFoldDB" id="A0A0N4X3R7"/>
<reference evidence="4" key="1">
    <citation type="submission" date="2017-02" db="UniProtKB">
        <authorList>
            <consortium name="WormBaseParasite"/>
        </authorList>
    </citation>
    <scope>IDENTIFICATION</scope>
</reference>